<proteinExistence type="predicted"/>
<dbReference type="EMBL" id="RAPQ01000010">
    <property type="protein sequence ID" value="RKD99772.1"/>
    <property type="molecule type" value="Genomic_DNA"/>
</dbReference>
<name>A0A419WWC1_9BACT</name>
<gene>
    <name evidence="2" type="ORF">BXY64_2753</name>
</gene>
<dbReference type="InterPro" id="IPR011042">
    <property type="entry name" value="6-blade_b-propeller_TolB-like"/>
</dbReference>
<dbReference type="SUPFAM" id="SSF63829">
    <property type="entry name" value="Calcium-dependent phosphotriesterase"/>
    <property type="match status" value="1"/>
</dbReference>
<comment type="caution">
    <text evidence="2">The sequence shown here is derived from an EMBL/GenBank/DDBJ whole genome shotgun (WGS) entry which is preliminary data.</text>
</comment>
<keyword evidence="3" id="KW-1185">Reference proteome</keyword>
<evidence type="ECO:0000313" key="2">
    <source>
        <dbReference type="EMBL" id="RKD99772.1"/>
    </source>
</evidence>
<dbReference type="Gene3D" id="2.120.10.30">
    <property type="entry name" value="TolB, C-terminal domain"/>
    <property type="match status" value="1"/>
</dbReference>
<dbReference type="Pfam" id="PF14289">
    <property type="entry name" value="DUF4369"/>
    <property type="match status" value="1"/>
</dbReference>
<evidence type="ECO:0000313" key="3">
    <source>
        <dbReference type="Proteomes" id="UP000284531"/>
    </source>
</evidence>
<dbReference type="AlphaFoldDB" id="A0A419WWC1"/>
<dbReference type="PROSITE" id="PS51257">
    <property type="entry name" value="PROKAR_LIPOPROTEIN"/>
    <property type="match status" value="1"/>
</dbReference>
<dbReference type="RefSeq" id="WP_120240540.1">
    <property type="nucleotide sequence ID" value="NZ_RAPQ01000010.1"/>
</dbReference>
<accession>A0A419WWC1</accession>
<organism evidence="2 3">
    <name type="scientific">Marinifilum flexuosum</name>
    <dbReference type="NCBI Taxonomy" id="1117708"/>
    <lineage>
        <taxon>Bacteria</taxon>
        <taxon>Pseudomonadati</taxon>
        <taxon>Bacteroidota</taxon>
        <taxon>Bacteroidia</taxon>
        <taxon>Marinilabiliales</taxon>
        <taxon>Marinifilaceae</taxon>
    </lineage>
</organism>
<dbReference type="InterPro" id="IPR025380">
    <property type="entry name" value="DUF4369"/>
</dbReference>
<feature type="domain" description="DUF4369" evidence="1">
    <location>
        <begin position="29"/>
        <end position="116"/>
    </location>
</feature>
<evidence type="ECO:0000259" key="1">
    <source>
        <dbReference type="Pfam" id="PF14289"/>
    </source>
</evidence>
<dbReference type="OrthoDB" id="9774579at2"/>
<dbReference type="Proteomes" id="UP000284531">
    <property type="component" value="Unassembled WGS sequence"/>
</dbReference>
<reference evidence="2 3" key="1">
    <citation type="submission" date="2018-09" db="EMBL/GenBank/DDBJ databases">
        <title>Genomic Encyclopedia of Archaeal and Bacterial Type Strains, Phase II (KMG-II): from individual species to whole genera.</title>
        <authorList>
            <person name="Goeker M."/>
        </authorList>
    </citation>
    <scope>NUCLEOTIDE SEQUENCE [LARGE SCALE GENOMIC DNA]</scope>
    <source>
        <strain evidence="2 3">DSM 21950</strain>
    </source>
</reference>
<protein>
    <submittedName>
        <fullName evidence="2">Uncharacterized protein DUF4369</fullName>
    </submittedName>
</protein>
<sequence length="526" mass="57916">MRTQQLLLLFVTLVLFSCTQNPKKNVGGFVLNGTIEGMKSGLIKIQDKKTKKDYSAKVVDGKFTLKGDFPEPNLISLFDEDKGYIGQVFAENATFTLTANVNDLRNTKIIGGSAHMDMLKFRELTRSIKEDSVYKKAQSDNYKPNISKERRAEVDKIMEAADKRRKAIELEFIKNNPKSYFSALLVVAHASGASVELKEKLIAMLNPSLYNETSIKEIRDKLAQEKNTEVSLEDFVGSASNVAYKVDNQFKGKELRDVVYLGVFPNNNICALTKDGRVQTISPTGVKVSEFKAEIKGGAASLAVDQNSNIYVMDVLVEIVKKKYRGRVMEQLNPVGVECTVYNVKGDKQNHYACADIITASGAKVMDGKLLLSDNRKGMIGIFDAKSGKLLSKINDMRPCCGILDFAVNDNKQLVVANLGAFRVQTFDLTGKSLMSFGKRGRELTSFHGCCNPVSVTSLKNGAVVTVEKEPTQVKIFSKEGAKLIAGIEELVKGCAYIPMIVDGKDNLYLASKEKGLVKCVSVKSL</sequence>